<reference evidence="10" key="2">
    <citation type="submission" date="2025-09" db="UniProtKB">
        <authorList>
            <consortium name="Ensembl"/>
        </authorList>
    </citation>
    <scope>IDENTIFICATION</scope>
</reference>
<dbReference type="Ensembl" id="ENSLLET00000028595.1">
    <property type="protein sequence ID" value="ENSLLEP00000027518.1"/>
    <property type="gene ID" value="ENSLLEG00000017440.1"/>
</dbReference>
<feature type="active site" description="Phosphocysteine intermediate" evidence="6">
    <location>
        <position position="133"/>
    </location>
</feature>
<dbReference type="GO" id="GO:0004725">
    <property type="term" value="F:protein tyrosine phosphatase activity"/>
    <property type="evidence" value="ECO:0007669"/>
    <property type="project" value="UniProtKB-EC"/>
</dbReference>
<dbReference type="InterPro" id="IPR016130">
    <property type="entry name" value="Tyr_Pase_AS"/>
</dbReference>
<evidence type="ECO:0000313" key="10">
    <source>
        <dbReference type="Ensembl" id="ENSLLEP00000027518.1"/>
    </source>
</evidence>
<proteinExistence type="inferred from homology"/>
<dbReference type="Proteomes" id="UP000694569">
    <property type="component" value="Unplaced"/>
</dbReference>
<dbReference type="PRINTS" id="PR01908">
    <property type="entry name" value="ADSPHPHTASE"/>
</dbReference>
<dbReference type="PRINTS" id="PR01909">
    <property type="entry name" value="ADSPHPHTASEA"/>
</dbReference>
<evidence type="ECO:0000256" key="1">
    <source>
        <dbReference type="ARBA" id="ARBA00008601"/>
    </source>
</evidence>
<evidence type="ECO:0000313" key="11">
    <source>
        <dbReference type="Proteomes" id="UP000694569"/>
    </source>
</evidence>
<evidence type="ECO:0000256" key="3">
    <source>
        <dbReference type="ARBA" id="ARBA00022912"/>
    </source>
</evidence>
<dbReference type="InterPro" id="IPR020405">
    <property type="entry name" value="Atypical_DUSP_subfamA"/>
</dbReference>
<evidence type="ECO:0000256" key="4">
    <source>
        <dbReference type="ARBA" id="ARBA00047761"/>
    </source>
</evidence>
<evidence type="ECO:0000256" key="5">
    <source>
        <dbReference type="ARBA" id="ARBA00048336"/>
    </source>
</evidence>
<reference evidence="10" key="1">
    <citation type="submission" date="2025-08" db="UniProtKB">
        <authorList>
            <consortium name="Ensembl"/>
        </authorList>
    </citation>
    <scope>IDENTIFICATION</scope>
</reference>
<dbReference type="GO" id="GO:0033549">
    <property type="term" value="F:MAP kinase phosphatase activity"/>
    <property type="evidence" value="ECO:0007669"/>
    <property type="project" value="TreeGrafter"/>
</dbReference>
<dbReference type="Gene3D" id="3.90.190.10">
    <property type="entry name" value="Protein tyrosine phosphatase superfamily"/>
    <property type="match status" value="1"/>
</dbReference>
<name>A0A8C5PT45_9ANUR</name>
<evidence type="ECO:0000256" key="2">
    <source>
        <dbReference type="ARBA" id="ARBA00022801"/>
    </source>
</evidence>
<comment type="similarity">
    <text evidence="1 7">Belongs to the protein-tyrosine phosphatase family. Non-receptor class dual specificity subfamily.</text>
</comment>
<keyword evidence="3 7" id="KW-0904">Protein phosphatase</keyword>
<organism evidence="10 11">
    <name type="scientific">Leptobrachium leishanense</name>
    <name type="common">Leishan spiny toad</name>
    <dbReference type="NCBI Taxonomy" id="445787"/>
    <lineage>
        <taxon>Eukaryota</taxon>
        <taxon>Metazoa</taxon>
        <taxon>Chordata</taxon>
        <taxon>Craniata</taxon>
        <taxon>Vertebrata</taxon>
        <taxon>Euteleostomi</taxon>
        <taxon>Amphibia</taxon>
        <taxon>Batrachia</taxon>
        <taxon>Anura</taxon>
        <taxon>Pelobatoidea</taxon>
        <taxon>Megophryidae</taxon>
        <taxon>Leptobrachium</taxon>
    </lineage>
</organism>
<evidence type="ECO:0000256" key="6">
    <source>
        <dbReference type="PIRSR" id="PIRSR620405-1"/>
    </source>
</evidence>
<dbReference type="GO" id="GO:0043409">
    <property type="term" value="P:negative regulation of MAPK cascade"/>
    <property type="evidence" value="ECO:0007669"/>
    <property type="project" value="TreeGrafter"/>
</dbReference>
<dbReference type="PROSITE" id="PS50056">
    <property type="entry name" value="TYR_PHOSPHATASE_2"/>
    <property type="match status" value="1"/>
</dbReference>
<comment type="catalytic activity">
    <reaction evidence="5 7">
        <text>O-phospho-L-threonyl-[protein] + H2O = L-threonyl-[protein] + phosphate</text>
        <dbReference type="Rhea" id="RHEA:47004"/>
        <dbReference type="Rhea" id="RHEA-COMP:11060"/>
        <dbReference type="Rhea" id="RHEA-COMP:11605"/>
        <dbReference type="ChEBI" id="CHEBI:15377"/>
        <dbReference type="ChEBI" id="CHEBI:30013"/>
        <dbReference type="ChEBI" id="CHEBI:43474"/>
        <dbReference type="ChEBI" id="CHEBI:61977"/>
        <dbReference type="EC" id="3.1.3.16"/>
    </reaction>
</comment>
<accession>A0A8C5PT45</accession>
<dbReference type="EC" id="3.1.3.48" evidence="7"/>
<dbReference type="AlphaFoldDB" id="A0A8C5PT45"/>
<dbReference type="CDD" id="cd14515">
    <property type="entry name" value="DUSP3-like"/>
    <property type="match status" value="1"/>
</dbReference>
<sequence length="194" mass="22009">MNSSAAGASKVTVQMRRLCRDPPSVLQLETLLDAYKGEIHRVDQVFPNLYLGDVVIAGNRSKLKKIGITHILNAAHCAWECKEDEIQYGPHIQYYGITAEDCPEFNIRVFLRPGAQFIHEALSTPNGKILVHCVLGKSRSATLVIAYLMIYQHFTLEEAIRHISRFRCISPNCGFLEQLRQLENELHCRLCCIL</sequence>
<feature type="domain" description="Tyrosine-protein phosphatase" evidence="8">
    <location>
        <begin position="41"/>
        <end position="188"/>
    </location>
</feature>
<dbReference type="EC" id="3.1.3.16" evidence="7"/>
<dbReference type="InterPro" id="IPR000387">
    <property type="entry name" value="Tyr_Pase_dom"/>
</dbReference>
<dbReference type="GeneTree" id="ENSGT00940000162682"/>
<comment type="function">
    <text evidence="7">Dual specificity phosphatase able to dephosphorylate phosphotyrosine, phosphoserine and phosphothreonine residues, with a preference for phosphotyrosine as a substrate.</text>
</comment>
<dbReference type="PANTHER" id="PTHR45682:SF18">
    <property type="entry name" value="DUAL SPECIFICITY PROTEIN PHOSPHATASE"/>
    <property type="match status" value="1"/>
</dbReference>
<dbReference type="GO" id="GO:0004722">
    <property type="term" value="F:protein serine/threonine phosphatase activity"/>
    <property type="evidence" value="ECO:0007669"/>
    <property type="project" value="UniProtKB-EC"/>
</dbReference>
<protein>
    <recommendedName>
        <fullName evidence="7">Dual specificity protein phosphatase</fullName>
        <ecNumber evidence="7">3.1.3.16</ecNumber>
        <ecNumber evidence="7">3.1.3.48</ecNumber>
    </recommendedName>
</protein>
<dbReference type="SMART" id="SM00195">
    <property type="entry name" value="DSPc"/>
    <property type="match status" value="1"/>
</dbReference>
<dbReference type="InterPro" id="IPR000340">
    <property type="entry name" value="Dual-sp_phosphatase_cat-dom"/>
</dbReference>
<dbReference type="SUPFAM" id="SSF52799">
    <property type="entry name" value="(Phosphotyrosine protein) phosphatases II"/>
    <property type="match status" value="1"/>
</dbReference>
<dbReference type="GO" id="GO:0005737">
    <property type="term" value="C:cytoplasm"/>
    <property type="evidence" value="ECO:0007669"/>
    <property type="project" value="TreeGrafter"/>
</dbReference>
<keyword evidence="11" id="KW-1185">Reference proteome</keyword>
<feature type="domain" description="Tyrosine specific protein phosphatases" evidence="9">
    <location>
        <begin position="108"/>
        <end position="167"/>
    </location>
</feature>
<evidence type="ECO:0000259" key="8">
    <source>
        <dbReference type="PROSITE" id="PS50054"/>
    </source>
</evidence>
<comment type="catalytic activity">
    <reaction evidence="7">
        <text>O-phospho-L-tyrosyl-[protein] + H2O = L-tyrosyl-[protein] + phosphate</text>
        <dbReference type="Rhea" id="RHEA:10684"/>
        <dbReference type="Rhea" id="RHEA-COMP:10136"/>
        <dbReference type="Rhea" id="RHEA-COMP:20101"/>
        <dbReference type="ChEBI" id="CHEBI:15377"/>
        <dbReference type="ChEBI" id="CHEBI:43474"/>
        <dbReference type="ChEBI" id="CHEBI:46858"/>
        <dbReference type="ChEBI" id="CHEBI:61978"/>
        <dbReference type="EC" id="3.1.3.48"/>
    </reaction>
</comment>
<evidence type="ECO:0000256" key="7">
    <source>
        <dbReference type="RuleBase" id="RU366038"/>
    </source>
</evidence>
<dbReference type="PROSITE" id="PS00383">
    <property type="entry name" value="TYR_PHOSPHATASE_1"/>
    <property type="match status" value="1"/>
</dbReference>
<dbReference type="PANTHER" id="PTHR45682">
    <property type="entry name" value="AGAP008228-PA"/>
    <property type="match status" value="1"/>
</dbReference>
<dbReference type="GO" id="GO:0008138">
    <property type="term" value="F:protein tyrosine/serine/threonine phosphatase activity"/>
    <property type="evidence" value="ECO:0007669"/>
    <property type="project" value="UniProtKB-UniRule"/>
</dbReference>
<dbReference type="Pfam" id="PF00782">
    <property type="entry name" value="DSPc"/>
    <property type="match status" value="1"/>
</dbReference>
<dbReference type="InterPro" id="IPR020422">
    <property type="entry name" value="TYR_PHOSPHATASE_DUAL_dom"/>
</dbReference>
<dbReference type="PROSITE" id="PS50054">
    <property type="entry name" value="TYR_PHOSPHATASE_DUAL"/>
    <property type="match status" value="1"/>
</dbReference>
<keyword evidence="2 7" id="KW-0378">Hydrolase</keyword>
<comment type="catalytic activity">
    <reaction evidence="4 7">
        <text>O-phospho-L-seryl-[protein] + H2O = L-seryl-[protein] + phosphate</text>
        <dbReference type="Rhea" id="RHEA:20629"/>
        <dbReference type="Rhea" id="RHEA-COMP:9863"/>
        <dbReference type="Rhea" id="RHEA-COMP:11604"/>
        <dbReference type="ChEBI" id="CHEBI:15377"/>
        <dbReference type="ChEBI" id="CHEBI:29999"/>
        <dbReference type="ChEBI" id="CHEBI:43474"/>
        <dbReference type="ChEBI" id="CHEBI:83421"/>
        <dbReference type="EC" id="3.1.3.16"/>
    </reaction>
</comment>
<dbReference type="InterPro" id="IPR029021">
    <property type="entry name" value="Prot-tyrosine_phosphatase-like"/>
</dbReference>
<evidence type="ECO:0000259" key="9">
    <source>
        <dbReference type="PROSITE" id="PS50056"/>
    </source>
</evidence>